<comment type="caution">
    <text evidence="1">The sequence shown here is derived from an EMBL/GenBank/DDBJ whole genome shotgun (WGS) entry which is preliminary data.</text>
</comment>
<dbReference type="InterPro" id="IPR011330">
    <property type="entry name" value="Glyco_hydro/deAcase_b/a-brl"/>
</dbReference>
<proteinExistence type="predicted"/>
<dbReference type="AlphaFoldDB" id="A0A1Y1UWV0"/>
<dbReference type="Gene3D" id="3.20.20.370">
    <property type="entry name" value="Glycoside hydrolase/deacetylase"/>
    <property type="match status" value="1"/>
</dbReference>
<dbReference type="EMBL" id="MCFH01000062">
    <property type="protein sequence ID" value="ORX42628.1"/>
    <property type="molecule type" value="Genomic_DNA"/>
</dbReference>
<evidence type="ECO:0000313" key="2">
    <source>
        <dbReference type="Proteomes" id="UP000193719"/>
    </source>
</evidence>
<evidence type="ECO:0000313" key="1">
    <source>
        <dbReference type="EMBL" id="ORX42628.1"/>
    </source>
</evidence>
<name>A0A1Y1UWV0_9FUNG</name>
<sequence>MLESLSLIENLIYENTAGKYPTYFCAPRGEINVMLFEEFNYKVIQWDTDTNDWNKVVNGVQYKKFNARFKTVKDFLINEYNKKKERYLVLMHDVKPHTVKDIVGGSPPINNNDNSAIAGDIVQNNPAIINNNDLGSTGISFQVEMLKLIINLKSSGSINYTFNLYIYTY</sequence>
<dbReference type="GO" id="GO:0005975">
    <property type="term" value="P:carbohydrate metabolic process"/>
    <property type="evidence" value="ECO:0007669"/>
    <property type="project" value="InterPro"/>
</dbReference>
<dbReference type="OrthoDB" id="2158458at2759"/>
<protein>
    <submittedName>
        <fullName evidence="1">Uncharacterized protein</fullName>
    </submittedName>
</protein>
<reference evidence="1 2" key="2">
    <citation type="submission" date="2016-08" db="EMBL/GenBank/DDBJ databases">
        <title>Pervasive Adenine N6-methylation of Active Genes in Fungi.</title>
        <authorList>
            <consortium name="DOE Joint Genome Institute"/>
            <person name="Mondo S.J."/>
            <person name="Dannebaum R.O."/>
            <person name="Kuo R.C."/>
            <person name="Labutti K."/>
            <person name="Haridas S."/>
            <person name="Kuo A."/>
            <person name="Salamov A."/>
            <person name="Ahrendt S.R."/>
            <person name="Lipzen A."/>
            <person name="Sullivan W."/>
            <person name="Andreopoulos W.B."/>
            <person name="Clum A."/>
            <person name="Lindquist E."/>
            <person name="Daum C."/>
            <person name="Ramamoorthy G.K."/>
            <person name="Gryganskyi A."/>
            <person name="Culley D."/>
            <person name="Magnuson J.K."/>
            <person name="James T.Y."/>
            <person name="O'Malley M.A."/>
            <person name="Stajich J.E."/>
            <person name="Spatafora J.W."/>
            <person name="Visel A."/>
            <person name="Grigoriev I.V."/>
        </authorList>
    </citation>
    <scope>NUCLEOTIDE SEQUENCE [LARGE SCALE GENOMIC DNA]</scope>
    <source>
        <strain evidence="2">finn</strain>
    </source>
</reference>
<dbReference type="SUPFAM" id="SSF88713">
    <property type="entry name" value="Glycoside hydrolase/deacetylase"/>
    <property type="match status" value="1"/>
</dbReference>
<gene>
    <name evidence="1" type="ORF">BCR36DRAFT_463024</name>
</gene>
<reference evidence="1 2" key="1">
    <citation type="submission" date="2016-08" db="EMBL/GenBank/DDBJ databases">
        <title>Genomes of anaerobic fungi encode conserved fungal cellulosomes for biomass hydrolysis.</title>
        <authorList>
            <consortium name="DOE Joint Genome Institute"/>
            <person name="Haitjema C.H."/>
            <person name="Gilmore S.P."/>
            <person name="Henske J.K."/>
            <person name="Solomon K.V."/>
            <person name="De Groot R."/>
            <person name="Kuo A."/>
            <person name="Mondo S.J."/>
            <person name="Salamov A.A."/>
            <person name="Labutti K."/>
            <person name="Zhao Z."/>
            <person name="Chiniquy J."/>
            <person name="Barry K."/>
            <person name="Brewer H.M."/>
            <person name="Purvine S.O."/>
            <person name="Wright A.T."/>
            <person name="Boxma B."/>
            <person name="Van Alen T."/>
            <person name="Hackstein J.H."/>
            <person name="Baker S.E."/>
            <person name="Grigoriev I.V."/>
            <person name="O'Malley M.A."/>
        </authorList>
    </citation>
    <scope>NUCLEOTIDE SEQUENCE [LARGE SCALE GENOMIC DNA]</scope>
    <source>
        <strain evidence="2">finn</strain>
    </source>
</reference>
<accession>A0A1Y1UWV0</accession>
<organism evidence="1 2">
    <name type="scientific">Piromyces finnis</name>
    <dbReference type="NCBI Taxonomy" id="1754191"/>
    <lineage>
        <taxon>Eukaryota</taxon>
        <taxon>Fungi</taxon>
        <taxon>Fungi incertae sedis</taxon>
        <taxon>Chytridiomycota</taxon>
        <taxon>Chytridiomycota incertae sedis</taxon>
        <taxon>Neocallimastigomycetes</taxon>
        <taxon>Neocallimastigales</taxon>
        <taxon>Neocallimastigaceae</taxon>
        <taxon>Piromyces</taxon>
    </lineage>
</organism>
<keyword evidence="2" id="KW-1185">Reference proteome</keyword>
<dbReference type="Proteomes" id="UP000193719">
    <property type="component" value="Unassembled WGS sequence"/>
</dbReference>